<keyword evidence="3" id="KW-1185">Reference proteome</keyword>
<sequence length="247" mass="28136">MTDGVILVATGMGYVDLAVQCLATIRETNPGLAVDLFTDLPDAPGVDGFDQVHPVPGAHPRVKLDCFARARFDRVLFLDCDTLVLAPFGDLFDLADRFPLAVAHDVRRRMDLIREGGHETPYAFPQMNSGVMLYRNDAEMAAFFAEWKRRYDEGGGERDQPVLKDLLWESDLRFYVLPPEFNLRRVTMLDAWEPLDAVPTIVHSHRLLQHLRGRGARVRTLDDLRRLERIALEEEWRADGAGAPWRR</sequence>
<evidence type="ECO:0000313" key="3">
    <source>
        <dbReference type="Proteomes" id="UP000479043"/>
    </source>
</evidence>
<organism evidence="2 3">
    <name type="scientific">Thalassovita mangrovi</name>
    <dbReference type="NCBI Taxonomy" id="2692236"/>
    <lineage>
        <taxon>Bacteria</taxon>
        <taxon>Pseudomonadati</taxon>
        <taxon>Pseudomonadota</taxon>
        <taxon>Alphaproteobacteria</taxon>
        <taxon>Rhodobacterales</taxon>
        <taxon>Roseobacteraceae</taxon>
        <taxon>Thalassovita</taxon>
    </lineage>
</organism>
<reference evidence="2 3" key="1">
    <citation type="submission" date="2020-01" db="EMBL/GenBank/DDBJ databases">
        <authorList>
            <person name="Chen S."/>
        </authorList>
    </citation>
    <scope>NUCLEOTIDE SEQUENCE [LARGE SCALE GENOMIC DNA]</scope>
    <source>
        <strain evidence="2 3">GS-10</strain>
    </source>
</reference>
<dbReference type="Gene3D" id="3.90.550.10">
    <property type="entry name" value="Spore Coat Polysaccharide Biosynthesis Protein SpsA, Chain A"/>
    <property type="match status" value="1"/>
</dbReference>
<gene>
    <name evidence="2" type="ORF">GR167_12625</name>
</gene>
<proteinExistence type="predicted"/>
<dbReference type="EMBL" id="WWEN01000005">
    <property type="protein sequence ID" value="MYM56154.1"/>
    <property type="molecule type" value="Genomic_DNA"/>
</dbReference>
<name>A0A6L8LJL3_9RHOB</name>
<dbReference type="AlphaFoldDB" id="A0A6L8LJL3"/>
<dbReference type="Proteomes" id="UP000479043">
    <property type="component" value="Unassembled WGS sequence"/>
</dbReference>
<dbReference type="InterPro" id="IPR029044">
    <property type="entry name" value="Nucleotide-diphossugar_trans"/>
</dbReference>
<feature type="domain" description="Nucleotide-diphospho-sugar transferase" evidence="1">
    <location>
        <begin position="75"/>
        <end position="203"/>
    </location>
</feature>
<protein>
    <recommendedName>
        <fullName evidence="1">Nucleotide-diphospho-sugar transferase domain-containing protein</fullName>
    </recommendedName>
</protein>
<dbReference type="SUPFAM" id="SSF53448">
    <property type="entry name" value="Nucleotide-diphospho-sugar transferases"/>
    <property type="match status" value="1"/>
</dbReference>
<dbReference type="Pfam" id="PF03407">
    <property type="entry name" value="Nucleotid_trans"/>
    <property type="match status" value="1"/>
</dbReference>
<dbReference type="InterPro" id="IPR005069">
    <property type="entry name" value="Nucl-diP-sugar_transferase"/>
</dbReference>
<comment type="caution">
    <text evidence="2">The sequence shown here is derived from an EMBL/GenBank/DDBJ whole genome shotgun (WGS) entry which is preliminary data.</text>
</comment>
<accession>A0A6L8LJL3</accession>
<evidence type="ECO:0000259" key="1">
    <source>
        <dbReference type="Pfam" id="PF03407"/>
    </source>
</evidence>
<evidence type="ECO:0000313" key="2">
    <source>
        <dbReference type="EMBL" id="MYM56154.1"/>
    </source>
</evidence>